<dbReference type="STRING" id="313628.LNTAR_10636"/>
<dbReference type="eggNOG" id="COG4551">
    <property type="taxonomic scope" value="Bacteria"/>
</dbReference>
<keyword evidence="2" id="KW-1185">Reference proteome</keyword>
<evidence type="ECO:0000313" key="2">
    <source>
        <dbReference type="Proteomes" id="UP000004947"/>
    </source>
</evidence>
<dbReference type="InterPro" id="IPR036196">
    <property type="entry name" value="Ptyr_pPase_sf"/>
</dbReference>
<sequence length="55" mass="6515">MNQWRSPTTEHIYRNHPELAIRSAGTSRKARRTVSHSDIKWAELICVMESKHRNK</sequence>
<proteinExistence type="predicted"/>
<organism evidence="1 2">
    <name type="scientific">Lentisphaera araneosa HTCC2155</name>
    <dbReference type="NCBI Taxonomy" id="313628"/>
    <lineage>
        <taxon>Bacteria</taxon>
        <taxon>Pseudomonadati</taxon>
        <taxon>Lentisphaerota</taxon>
        <taxon>Lentisphaeria</taxon>
        <taxon>Lentisphaerales</taxon>
        <taxon>Lentisphaeraceae</taxon>
        <taxon>Lentisphaera</taxon>
    </lineage>
</organism>
<evidence type="ECO:0000313" key="1">
    <source>
        <dbReference type="EMBL" id="EDM28366.1"/>
    </source>
</evidence>
<dbReference type="EMBL" id="ABCK01000005">
    <property type="protein sequence ID" value="EDM28366.1"/>
    <property type="molecule type" value="Genomic_DNA"/>
</dbReference>
<name>A6DIT0_9BACT</name>
<reference evidence="1 2" key="1">
    <citation type="journal article" date="2010" name="J. Bacteriol.">
        <title>Genome sequence of Lentisphaera araneosa HTCC2155T, the type species of the order Lentisphaerales in the phylum Lentisphaerae.</title>
        <authorList>
            <person name="Thrash J.C."/>
            <person name="Cho J.C."/>
            <person name="Vergin K.L."/>
            <person name="Morris R.M."/>
            <person name="Giovannoni S.J."/>
        </authorList>
    </citation>
    <scope>NUCLEOTIDE SEQUENCE [LARGE SCALE GENOMIC DNA]</scope>
    <source>
        <strain evidence="1 2">HTCC2155</strain>
    </source>
</reference>
<dbReference type="AlphaFoldDB" id="A6DIT0"/>
<dbReference type="Proteomes" id="UP000004947">
    <property type="component" value="Unassembled WGS sequence"/>
</dbReference>
<comment type="caution">
    <text evidence="1">The sequence shown here is derived from an EMBL/GenBank/DDBJ whole genome shotgun (WGS) entry which is preliminary data.</text>
</comment>
<accession>A6DIT0</accession>
<gene>
    <name evidence="1" type="ORF">LNTAR_10636</name>
</gene>
<dbReference type="SUPFAM" id="SSF52788">
    <property type="entry name" value="Phosphotyrosine protein phosphatases I"/>
    <property type="match status" value="1"/>
</dbReference>
<protein>
    <submittedName>
        <fullName evidence="1">Uncharacterized protein</fullName>
    </submittedName>
</protein>